<organism evidence="2 3">
    <name type="scientific">Sphingomonas gei</name>
    <dbReference type="NCBI Taxonomy" id="1395960"/>
    <lineage>
        <taxon>Bacteria</taxon>
        <taxon>Pseudomonadati</taxon>
        <taxon>Pseudomonadota</taxon>
        <taxon>Alphaproteobacteria</taxon>
        <taxon>Sphingomonadales</taxon>
        <taxon>Sphingomonadaceae</taxon>
        <taxon>Sphingomonas</taxon>
    </lineage>
</organism>
<evidence type="ECO:0000259" key="1">
    <source>
        <dbReference type="Pfam" id="PF21834"/>
    </source>
</evidence>
<dbReference type="Pfam" id="PF21834">
    <property type="entry name" value="DUF6894"/>
    <property type="match status" value="1"/>
</dbReference>
<dbReference type="Proteomes" id="UP000306147">
    <property type="component" value="Unassembled WGS sequence"/>
</dbReference>
<protein>
    <recommendedName>
        <fullName evidence="1">DUF6894 domain-containing protein</fullName>
    </recommendedName>
</protein>
<dbReference type="OrthoDB" id="7575967at2"/>
<evidence type="ECO:0000313" key="3">
    <source>
        <dbReference type="Proteomes" id="UP000306147"/>
    </source>
</evidence>
<accession>A0A4S1XCI5</accession>
<name>A0A4S1XCI5_9SPHN</name>
<sequence>MNDGSTADEEGVELESIAVAKCEAVRTAAALICESSKTFWDTKDFGMTVSNASGLTLFSLMFIGVEAAAIGGAHAGR</sequence>
<dbReference type="InterPro" id="IPR054189">
    <property type="entry name" value="DUF6894"/>
</dbReference>
<gene>
    <name evidence="2" type="ORF">E5A73_08515</name>
</gene>
<reference evidence="2 3" key="1">
    <citation type="submission" date="2019-04" db="EMBL/GenBank/DDBJ databases">
        <title>Sphingomonas psychrotolerans sp. nov., isolated from soil in the Tianshan Mountains, Xinjiang, China.</title>
        <authorList>
            <person name="Luo Y."/>
            <person name="Sheng H."/>
        </authorList>
    </citation>
    <scope>NUCLEOTIDE SEQUENCE [LARGE SCALE GENOMIC DNA]</scope>
    <source>
        <strain evidence="2 3">ZFGT-11</strain>
    </source>
</reference>
<dbReference type="EMBL" id="SRXT01000003">
    <property type="protein sequence ID" value="TGX54154.1"/>
    <property type="molecule type" value="Genomic_DNA"/>
</dbReference>
<evidence type="ECO:0000313" key="2">
    <source>
        <dbReference type="EMBL" id="TGX54154.1"/>
    </source>
</evidence>
<keyword evidence="3" id="KW-1185">Reference proteome</keyword>
<dbReference type="AlphaFoldDB" id="A0A4S1XCI5"/>
<proteinExistence type="predicted"/>
<feature type="domain" description="DUF6894" evidence="1">
    <location>
        <begin position="3"/>
        <end position="62"/>
    </location>
</feature>
<comment type="caution">
    <text evidence="2">The sequence shown here is derived from an EMBL/GenBank/DDBJ whole genome shotgun (WGS) entry which is preliminary data.</text>
</comment>